<evidence type="ECO:0000256" key="12">
    <source>
        <dbReference type="ARBA" id="ARBA00023264"/>
    </source>
</evidence>
<dbReference type="GeneID" id="78506295"/>
<evidence type="ECO:0000256" key="2">
    <source>
        <dbReference type="ARBA" id="ARBA00005983"/>
    </source>
</evidence>
<dbReference type="PANTHER" id="PTHR12358">
    <property type="entry name" value="SPHINGOSINE KINASE"/>
    <property type="match status" value="1"/>
</dbReference>
<evidence type="ECO:0000256" key="7">
    <source>
        <dbReference type="ARBA" id="ARBA00022777"/>
    </source>
</evidence>
<evidence type="ECO:0000256" key="1">
    <source>
        <dbReference type="ARBA" id="ARBA00001946"/>
    </source>
</evidence>
<dbReference type="Gene3D" id="3.40.50.10330">
    <property type="entry name" value="Probable inorganic polyphosphate/atp-NAD kinase, domain 1"/>
    <property type="match status" value="1"/>
</dbReference>
<dbReference type="OrthoDB" id="142078at2"/>
<dbReference type="AlphaFoldDB" id="A0A239TAI5"/>
<name>A0A239TAI5_9FIRM</name>
<dbReference type="InterPro" id="IPR050187">
    <property type="entry name" value="Lipid_Phosphate_FormReg"/>
</dbReference>
<dbReference type="SMART" id="SM00046">
    <property type="entry name" value="DAGKc"/>
    <property type="match status" value="1"/>
</dbReference>
<evidence type="ECO:0000313" key="14">
    <source>
        <dbReference type="EMBL" id="SNU94737.1"/>
    </source>
</evidence>
<dbReference type="Pfam" id="PF00781">
    <property type="entry name" value="DAGK_cat"/>
    <property type="match status" value="1"/>
</dbReference>
<keyword evidence="11" id="KW-0594">Phospholipid biosynthesis</keyword>
<evidence type="ECO:0000313" key="15">
    <source>
        <dbReference type="Proteomes" id="UP000215383"/>
    </source>
</evidence>
<comment type="cofactor">
    <cofactor evidence="1">
        <name>Mg(2+)</name>
        <dbReference type="ChEBI" id="CHEBI:18420"/>
    </cofactor>
</comment>
<evidence type="ECO:0000256" key="8">
    <source>
        <dbReference type="ARBA" id="ARBA00022840"/>
    </source>
</evidence>
<evidence type="ECO:0000256" key="3">
    <source>
        <dbReference type="ARBA" id="ARBA00022516"/>
    </source>
</evidence>
<dbReference type="GO" id="GO:0004143">
    <property type="term" value="F:ATP-dependent diacylglycerol kinase activity"/>
    <property type="evidence" value="ECO:0007669"/>
    <property type="project" value="UniProtKB-EC"/>
</dbReference>
<comment type="similarity">
    <text evidence="2">Belongs to the diacylglycerol/lipid kinase family.</text>
</comment>
<keyword evidence="5" id="KW-0479">Metal-binding</keyword>
<evidence type="ECO:0000256" key="11">
    <source>
        <dbReference type="ARBA" id="ARBA00023209"/>
    </source>
</evidence>
<evidence type="ECO:0000256" key="4">
    <source>
        <dbReference type="ARBA" id="ARBA00022679"/>
    </source>
</evidence>
<dbReference type="InterPro" id="IPR001206">
    <property type="entry name" value="Diacylglycerol_kinase_cat_dom"/>
</dbReference>
<dbReference type="Pfam" id="PF19279">
    <property type="entry name" value="YegS_C"/>
    <property type="match status" value="1"/>
</dbReference>
<gene>
    <name evidence="14" type="primary">dagK</name>
    <name evidence="14" type="ORF">SAMEA4364220_00257</name>
</gene>
<evidence type="ECO:0000256" key="5">
    <source>
        <dbReference type="ARBA" id="ARBA00022723"/>
    </source>
</evidence>
<dbReference type="EMBL" id="LT906446">
    <property type="protein sequence ID" value="SNU94737.1"/>
    <property type="molecule type" value="Genomic_DNA"/>
</dbReference>
<accession>A0A239TAI5</accession>
<evidence type="ECO:0000256" key="10">
    <source>
        <dbReference type="ARBA" id="ARBA00023098"/>
    </source>
</evidence>
<dbReference type="GO" id="GO:0046872">
    <property type="term" value="F:metal ion binding"/>
    <property type="evidence" value="ECO:0007669"/>
    <property type="project" value="UniProtKB-KW"/>
</dbReference>
<dbReference type="InterPro" id="IPR016064">
    <property type="entry name" value="NAD/diacylglycerol_kinase_sf"/>
</dbReference>
<keyword evidence="8" id="KW-0067">ATP-binding</keyword>
<keyword evidence="6" id="KW-0547">Nucleotide-binding</keyword>
<dbReference type="InterPro" id="IPR045540">
    <property type="entry name" value="YegS/DAGK_C"/>
</dbReference>
<organism evidence="14 15">
    <name type="scientific">Megamonas hypermegale</name>
    <dbReference type="NCBI Taxonomy" id="158847"/>
    <lineage>
        <taxon>Bacteria</taxon>
        <taxon>Bacillati</taxon>
        <taxon>Bacillota</taxon>
        <taxon>Negativicutes</taxon>
        <taxon>Selenomonadales</taxon>
        <taxon>Selenomonadaceae</taxon>
        <taxon>Megamonas</taxon>
    </lineage>
</organism>
<keyword evidence="12" id="KW-1208">Phospholipid metabolism</keyword>
<dbReference type="NCBIfam" id="TIGR00147">
    <property type="entry name" value="YegS/Rv2252/BmrU family lipid kinase"/>
    <property type="match status" value="1"/>
</dbReference>
<keyword evidence="9" id="KW-0460">Magnesium</keyword>
<dbReference type="SUPFAM" id="SSF111331">
    <property type="entry name" value="NAD kinase/diacylglycerol kinase-like"/>
    <property type="match status" value="1"/>
</dbReference>
<reference evidence="14 15" key="1">
    <citation type="submission" date="2017-06" db="EMBL/GenBank/DDBJ databases">
        <authorList>
            <consortium name="Pathogen Informatics"/>
        </authorList>
    </citation>
    <scope>NUCLEOTIDE SEQUENCE [LARGE SCALE GENOMIC DNA]</scope>
    <source>
        <strain evidence="14 15">NCTC10570</strain>
    </source>
</reference>
<keyword evidence="15" id="KW-1185">Reference proteome</keyword>
<dbReference type="GO" id="GO:0005524">
    <property type="term" value="F:ATP binding"/>
    <property type="evidence" value="ECO:0007669"/>
    <property type="project" value="UniProtKB-KW"/>
</dbReference>
<protein>
    <submittedName>
        <fullName evidence="14">Diacylglycerol kinase</fullName>
        <ecNumber evidence="14">2.7.1.107</ecNumber>
    </submittedName>
</protein>
<dbReference type="InterPro" id="IPR017438">
    <property type="entry name" value="ATP-NAD_kinase_N"/>
</dbReference>
<dbReference type="eggNOG" id="COG1597">
    <property type="taxonomic scope" value="Bacteria"/>
</dbReference>
<dbReference type="Proteomes" id="UP000215383">
    <property type="component" value="Chromosome 1"/>
</dbReference>
<dbReference type="EC" id="2.7.1.107" evidence="14"/>
<sequence>MKKFLLAYNPVSGDAMFKKKLDDIINQFQSRDCIIIPYRTKKEKFDPYFAACIHELKADGVIAAGGDGTLHKIINMMLKENLDIPVGIIPSGTSNDFASYLVIEDNFEQYLENICTGKSKYVDVGSIGDEYFINVASAGMMTSVAHEVNTRLKNTFGKLAYYVRGIGELPKLRALDFTIEADGETFHEKIFFILVINSPVVASFKNIADAKIDDGKLDMIILRQCNFPELMKIATDIIAGKNVLDNKNIIHKQATYFKFSCPDNIESDLDGEIGPGLPITVETVSHKLKMFIL</sequence>
<keyword evidence="4 14" id="KW-0808">Transferase</keyword>
<dbReference type="Gene3D" id="2.60.200.40">
    <property type="match status" value="1"/>
</dbReference>
<keyword evidence="3" id="KW-0444">Lipid biosynthesis</keyword>
<dbReference type="GO" id="GO:0005886">
    <property type="term" value="C:plasma membrane"/>
    <property type="evidence" value="ECO:0007669"/>
    <property type="project" value="TreeGrafter"/>
</dbReference>
<evidence type="ECO:0000256" key="9">
    <source>
        <dbReference type="ARBA" id="ARBA00022842"/>
    </source>
</evidence>
<evidence type="ECO:0000256" key="6">
    <source>
        <dbReference type="ARBA" id="ARBA00022741"/>
    </source>
</evidence>
<keyword evidence="7 14" id="KW-0418">Kinase</keyword>
<keyword evidence="10" id="KW-0443">Lipid metabolism</keyword>
<feature type="domain" description="DAGKc" evidence="13">
    <location>
        <begin position="1"/>
        <end position="131"/>
    </location>
</feature>
<dbReference type="PROSITE" id="PS50146">
    <property type="entry name" value="DAGK"/>
    <property type="match status" value="1"/>
</dbReference>
<dbReference type="PANTHER" id="PTHR12358:SF106">
    <property type="entry name" value="LIPID KINASE YEGS"/>
    <property type="match status" value="1"/>
</dbReference>
<dbReference type="RefSeq" id="WP_027890495.1">
    <property type="nucleotide sequence ID" value="NZ_CALXYH010000031.1"/>
</dbReference>
<dbReference type="InterPro" id="IPR005218">
    <property type="entry name" value="Diacylglycerol/lipid_kinase"/>
</dbReference>
<proteinExistence type="inferred from homology"/>
<dbReference type="GO" id="GO:0008654">
    <property type="term" value="P:phospholipid biosynthetic process"/>
    <property type="evidence" value="ECO:0007669"/>
    <property type="project" value="UniProtKB-KW"/>
</dbReference>
<evidence type="ECO:0000259" key="13">
    <source>
        <dbReference type="PROSITE" id="PS50146"/>
    </source>
</evidence>